<dbReference type="Proteomes" id="UP001175000">
    <property type="component" value="Unassembled WGS sequence"/>
</dbReference>
<proteinExistence type="predicted"/>
<dbReference type="EMBL" id="JAULSU010000005">
    <property type="protein sequence ID" value="KAK0616409.1"/>
    <property type="molecule type" value="Genomic_DNA"/>
</dbReference>
<gene>
    <name evidence="3" type="ORF">B0T14DRAFT_523098</name>
</gene>
<comment type="caution">
    <text evidence="3">The sequence shown here is derived from an EMBL/GenBank/DDBJ whole genome shotgun (WGS) entry which is preliminary data.</text>
</comment>
<reference evidence="3" key="1">
    <citation type="submission" date="2023-06" db="EMBL/GenBank/DDBJ databases">
        <title>Genome-scale phylogeny and comparative genomics of the fungal order Sordariales.</title>
        <authorList>
            <consortium name="Lawrence Berkeley National Laboratory"/>
            <person name="Hensen N."/>
            <person name="Bonometti L."/>
            <person name="Westerberg I."/>
            <person name="Brannstrom I.O."/>
            <person name="Guillou S."/>
            <person name="Cros-Aarteil S."/>
            <person name="Calhoun S."/>
            <person name="Haridas S."/>
            <person name="Kuo A."/>
            <person name="Mondo S."/>
            <person name="Pangilinan J."/>
            <person name="Riley R."/>
            <person name="Labutti K."/>
            <person name="Andreopoulos B."/>
            <person name="Lipzen A."/>
            <person name="Chen C."/>
            <person name="Yanf M."/>
            <person name="Daum C."/>
            <person name="Ng V."/>
            <person name="Clum A."/>
            <person name="Steindorff A."/>
            <person name="Ohm R."/>
            <person name="Martin F."/>
            <person name="Silar P."/>
            <person name="Natvig D."/>
            <person name="Lalanne C."/>
            <person name="Gautier V."/>
            <person name="Ament-Velasquez S.L."/>
            <person name="Kruys A."/>
            <person name="Hutchinson M.I."/>
            <person name="Powell A.J."/>
            <person name="Barry K."/>
            <person name="Miller A.N."/>
            <person name="Grigoriev I.V."/>
            <person name="Debuchy R."/>
            <person name="Gladieux P."/>
            <person name="Thoren M.H."/>
            <person name="Johannesson H."/>
        </authorList>
    </citation>
    <scope>NUCLEOTIDE SEQUENCE</scope>
    <source>
        <strain evidence="3">CBS 606.72</strain>
    </source>
</reference>
<dbReference type="InterPro" id="IPR058645">
    <property type="entry name" value="NTF2-like_dom_7"/>
</dbReference>
<feature type="domain" description="NTF2-like" evidence="2">
    <location>
        <begin position="38"/>
        <end position="181"/>
    </location>
</feature>
<accession>A0AA39WJA4</accession>
<keyword evidence="1" id="KW-0732">Signal</keyword>
<organism evidence="3 4">
    <name type="scientific">Immersiella caudata</name>
    <dbReference type="NCBI Taxonomy" id="314043"/>
    <lineage>
        <taxon>Eukaryota</taxon>
        <taxon>Fungi</taxon>
        <taxon>Dikarya</taxon>
        <taxon>Ascomycota</taxon>
        <taxon>Pezizomycotina</taxon>
        <taxon>Sordariomycetes</taxon>
        <taxon>Sordariomycetidae</taxon>
        <taxon>Sordariales</taxon>
        <taxon>Lasiosphaeriaceae</taxon>
        <taxon>Immersiella</taxon>
    </lineage>
</organism>
<dbReference type="AlphaFoldDB" id="A0AA39WJA4"/>
<feature type="signal peptide" evidence="1">
    <location>
        <begin position="1"/>
        <end position="15"/>
    </location>
</feature>
<evidence type="ECO:0000259" key="2">
    <source>
        <dbReference type="Pfam" id="PF26534"/>
    </source>
</evidence>
<keyword evidence="4" id="KW-1185">Reference proteome</keyword>
<protein>
    <recommendedName>
        <fullName evidence="2">NTF2-like domain-containing protein</fullName>
    </recommendedName>
</protein>
<sequence length="191" mass="21015">MRFFSTLTFAAAASAAAIGTTTIKRNGLDVRVSTEPKKCLCKADVDELVDAYVTILSASAWDPENEKYIHDDFLDVSDSINTLIPPAGLPLGNPIFNKETFIQHQIDQPDNLPVVIEKLGPWNCNGISFVWTATFKKFGGQEEKRVRGITILETAKVGEQWQIKHIDVEFNTINYLLAIGGSITRPGPPPA</sequence>
<evidence type="ECO:0000313" key="4">
    <source>
        <dbReference type="Proteomes" id="UP001175000"/>
    </source>
</evidence>
<dbReference type="Pfam" id="PF26534">
    <property type="entry name" value="NTF2_7"/>
    <property type="match status" value="1"/>
</dbReference>
<evidence type="ECO:0000313" key="3">
    <source>
        <dbReference type="EMBL" id="KAK0616409.1"/>
    </source>
</evidence>
<evidence type="ECO:0000256" key="1">
    <source>
        <dbReference type="SAM" id="SignalP"/>
    </source>
</evidence>
<name>A0AA39WJA4_9PEZI</name>
<feature type="chain" id="PRO_5041355803" description="NTF2-like domain-containing protein" evidence="1">
    <location>
        <begin position="16"/>
        <end position="191"/>
    </location>
</feature>